<name>A0ABY9F2I1_9PSED</name>
<dbReference type="RefSeq" id="WP_305448672.1">
    <property type="nucleotide sequence ID" value="NZ_CP117454.1"/>
</dbReference>
<accession>A0ABY9F2I1</accession>
<protein>
    <submittedName>
        <fullName evidence="1">Uncharacterized protein</fullName>
    </submittedName>
</protein>
<dbReference type="EMBL" id="CP117454">
    <property type="protein sequence ID" value="WLG86331.1"/>
    <property type="molecule type" value="Genomic_DNA"/>
</dbReference>
<dbReference type="Proteomes" id="UP001239418">
    <property type="component" value="Chromosome"/>
</dbReference>
<sequence>MNNPAPVSIAIFALTPPKILRKTDLIFHPVAHIGLSIVNHYKDPAGVLVLFGPWLGQAKYETVNLYVSGNPNAVASEIVMDDSTPVELRLPPGLLLEDVNSLHCTVERPSGNTDTSLALNVLYHVYAPGGDDPVAGGGHSALGISVSPTSVDAAQAAQGVTLTLDWPDKHLYDLVTVDCGGVLLTHRIEPTSLDPVPDLTKPLVLTLYTQHFAKDRNNPQFPIKYSVISQTGNFSGTTHQGQFDALDHWSVPCLIDVHLDLVELEMAILREDPTENNDDPAIVDLAKLDGGPLWAFIHLIQPIWQAGDELHLIFTAVDGNGTVVATYEVTLKVGPVPGQMSVDIPNAKVIADSKVSVAYEQIRGGKVIGASRVATAQVTGSPRQGYESLEAVPLQTFSVNSPRTFPSGLTFTLLSQGEPTLLVKNDPIVGHHLQFGAKSRGRFSWNTDVKRVEFVHFHVGNTGSLVLFYGANGGFVSSQPLPTSVAEGVPQKFAYESTVPFRWFEIDSKGEITSTGFHIDEIRWTRN</sequence>
<reference evidence="1 2" key="1">
    <citation type="submission" date="2023-02" db="EMBL/GenBank/DDBJ databases">
        <title>Evolution of Hrp T3SS in non-pathogenic Pseudomonas fluorescens.</title>
        <authorList>
            <person name="Liao K."/>
            <person name="Wei H."/>
            <person name="Gu Y."/>
        </authorList>
    </citation>
    <scope>NUCLEOTIDE SEQUENCE [LARGE SCALE GENOMIC DNA]</scope>
    <source>
        <strain evidence="1 2">FP1935</strain>
    </source>
</reference>
<evidence type="ECO:0000313" key="1">
    <source>
        <dbReference type="EMBL" id="WLG86331.1"/>
    </source>
</evidence>
<keyword evidence="2" id="KW-1185">Reference proteome</keyword>
<proteinExistence type="predicted"/>
<evidence type="ECO:0000313" key="2">
    <source>
        <dbReference type="Proteomes" id="UP001239418"/>
    </source>
</evidence>
<organism evidence="1 2">
    <name type="scientific">Pseudomonas cucumis</name>
    <dbReference type="NCBI Taxonomy" id="2954082"/>
    <lineage>
        <taxon>Bacteria</taxon>
        <taxon>Pseudomonadati</taxon>
        <taxon>Pseudomonadota</taxon>
        <taxon>Gammaproteobacteria</taxon>
        <taxon>Pseudomonadales</taxon>
        <taxon>Pseudomonadaceae</taxon>
        <taxon>Pseudomonas</taxon>
    </lineage>
</organism>
<gene>
    <name evidence="1" type="ORF">PSH97_07375</name>
</gene>